<accession>X1LP91</accession>
<comment type="caution">
    <text evidence="1">The sequence shown here is derived from an EMBL/GenBank/DDBJ whole genome shotgun (WGS) entry which is preliminary data.</text>
</comment>
<dbReference type="AlphaFoldDB" id="X1LP91"/>
<evidence type="ECO:0000313" key="1">
    <source>
        <dbReference type="EMBL" id="GAI07646.1"/>
    </source>
</evidence>
<evidence type="ECO:0008006" key="2">
    <source>
        <dbReference type="Google" id="ProtNLM"/>
    </source>
</evidence>
<organism evidence="1">
    <name type="scientific">marine sediment metagenome</name>
    <dbReference type="NCBI Taxonomy" id="412755"/>
    <lineage>
        <taxon>unclassified sequences</taxon>
        <taxon>metagenomes</taxon>
        <taxon>ecological metagenomes</taxon>
    </lineage>
</organism>
<sequence>GRRYSLDSTKIKGLGWKPEYNFKEALKETVDWYKNNESWWKRLKEKTEEFYKKQYGN</sequence>
<feature type="non-terminal residue" evidence="1">
    <location>
        <position position="1"/>
    </location>
</feature>
<gene>
    <name evidence="1" type="ORF">S06H3_19635</name>
</gene>
<dbReference type="SUPFAM" id="SSF51735">
    <property type="entry name" value="NAD(P)-binding Rossmann-fold domains"/>
    <property type="match status" value="1"/>
</dbReference>
<proteinExistence type="predicted"/>
<protein>
    <recommendedName>
        <fullName evidence="2">NAD(P)-binding domain-containing protein</fullName>
    </recommendedName>
</protein>
<name>X1LP91_9ZZZZ</name>
<dbReference type="EMBL" id="BARV01010072">
    <property type="protein sequence ID" value="GAI07646.1"/>
    <property type="molecule type" value="Genomic_DNA"/>
</dbReference>
<dbReference type="InterPro" id="IPR036291">
    <property type="entry name" value="NAD(P)-bd_dom_sf"/>
</dbReference>
<dbReference type="Gene3D" id="3.90.25.10">
    <property type="entry name" value="UDP-galactose 4-epimerase, domain 1"/>
    <property type="match status" value="1"/>
</dbReference>
<reference evidence="1" key="1">
    <citation type="journal article" date="2014" name="Front. Microbiol.">
        <title>High frequency of phylogenetically diverse reductive dehalogenase-homologous genes in deep subseafloor sedimentary metagenomes.</title>
        <authorList>
            <person name="Kawai M."/>
            <person name="Futagami T."/>
            <person name="Toyoda A."/>
            <person name="Takaki Y."/>
            <person name="Nishi S."/>
            <person name="Hori S."/>
            <person name="Arai W."/>
            <person name="Tsubouchi T."/>
            <person name="Morono Y."/>
            <person name="Uchiyama I."/>
            <person name="Ito T."/>
            <person name="Fujiyama A."/>
            <person name="Inagaki F."/>
            <person name="Takami H."/>
        </authorList>
    </citation>
    <scope>NUCLEOTIDE SEQUENCE</scope>
    <source>
        <strain evidence="1">Expedition CK06-06</strain>
    </source>
</reference>